<comment type="caution">
    <text evidence="2">The sequence shown here is derived from an EMBL/GenBank/DDBJ whole genome shotgun (WGS) entry which is preliminary data.</text>
</comment>
<feature type="coiled-coil region" evidence="1">
    <location>
        <begin position="152"/>
        <end position="186"/>
    </location>
</feature>
<dbReference type="EMBL" id="JAVRIF010000002">
    <property type="protein sequence ID" value="MDT0603072.1"/>
    <property type="molecule type" value="Genomic_DNA"/>
</dbReference>
<keyword evidence="1" id="KW-0175">Coiled coil</keyword>
<accession>A0ABU2ZYS8</accession>
<dbReference type="Proteomes" id="UP001266357">
    <property type="component" value="Unassembled WGS sequence"/>
</dbReference>
<organism evidence="2 3">
    <name type="scientific">Thalassotalea castellviae</name>
    <dbReference type="NCBI Taxonomy" id="3075612"/>
    <lineage>
        <taxon>Bacteria</taxon>
        <taxon>Pseudomonadati</taxon>
        <taxon>Pseudomonadota</taxon>
        <taxon>Gammaproteobacteria</taxon>
        <taxon>Alteromonadales</taxon>
        <taxon>Colwelliaceae</taxon>
        <taxon>Thalassotalea</taxon>
    </lineage>
</organism>
<gene>
    <name evidence="2" type="ORF">RM573_05650</name>
</gene>
<dbReference type="RefSeq" id="WP_311578510.1">
    <property type="nucleotide sequence ID" value="NZ_JAVRIF010000002.1"/>
</dbReference>
<sequence length="190" mass="21923">MMIDLMKTIRFSRLKMTPLLLLFFIHLTGCQLTEKSNDDSQYSHYYLWLKSLSNQELLKETDKQKQNITDGYFKAEVNLALLYALPNSPIYNPYTAKTTLNKLTIPPEQAVQMSAADFGFISMMKDQLNQQILTLNKLILTEQLSQENQSLLQSKAAERSSLMSQIQKLKQQINQLKKIEIDINNQEPSS</sequence>
<reference evidence="2 3" key="1">
    <citation type="submission" date="2023-09" db="EMBL/GenBank/DDBJ databases">
        <authorList>
            <person name="Rey-Velasco X."/>
        </authorList>
    </citation>
    <scope>NUCLEOTIDE SEQUENCE [LARGE SCALE GENOMIC DNA]</scope>
    <source>
        <strain evidence="2 3">W431</strain>
    </source>
</reference>
<evidence type="ECO:0000313" key="3">
    <source>
        <dbReference type="Proteomes" id="UP001266357"/>
    </source>
</evidence>
<evidence type="ECO:0000313" key="2">
    <source>
        <dbReference type="EMBL" id="MDT0603072.1"/>
    </source>
</evidence>
<evidence type="ECO:0008006" key="4">
    <source>
        <dbReference type="Google" id="ProtNLM"/>
    </source>
</evidence>
<name>A0ABU2ZYS8_9GAMM</name>
<evidence type="ECO:0000256" key="1">
    <source>
        <dbReference type="SAM" id="Coils"/>
    </source>
</evidence>
<protein>
    <recommendedName>
        <fullName evidence="4">DUF4398 domain-containing protein</fullName>
    </recommendedName>
</protein>
<proteinExistence type="predicted"/>
<keyword evidence="3" id="KW-1185">Reference proteome</keyword>